<evidence type="ECO:0000256" key="1">
    <source>
        <dbReference type="ARBA" id="ARBA00023015"/>
    </source>
</evidence>
<evidence type="ECO:0000313" key="5">
    <source>
        <dbReference type="EMBL" id="WUQ82340.1"/>
    </source>
</evidence>
<dbReference type="PANTHER" id="PTHR46796">
    <property type="entry name" value="HTH-TYPE TRANSCRIPTIONAL ACTIVATOR RHAS-RELATED"/>
    <property type="match status" value="1"/>
</dbReference>
<protein>
    <submittedName>
        <fullName evidence="5">Helix-turn-helix domain-containing protein</fullName>
    </submittedName>
</protein>
<dbReference type="InterPro" id="IPR050204">
    <property type="entry name" value="AraC_XylS_family_regulators"/>
</dbReference>
<evidence type="ECO:0000259" key="4">
    <source>
        <dbReference type="PROSITE" id="PS01124"/>
    </source>
</evidence>
<keyword evidence="6" id="KW-1185">Reference proteome</keyword>
<dbReference type="Proteomes" id="UP001432222">
    <property type="component" value="Chromosome"/>
</dbReference>
<keyword evidence="3" id="KW-0804">Transcription</keyword>
<dbReference type="PANTHER" id="PTHR46796:SF15">
    <property type="entry name" value="BLL1074 PROTEIN"/>
    <property type="match status" value="1"/>
</dbReference>
<dbReference type="SUPFAM" id="SSF46689">
    <property type="entry name" value="Homeodomain-like"/>
    <property type="match status" value="1"/>
</dbReference>
<dbReference type="Gene3D" id="1.10.10.60">
    <property type="entry name" value="Homeodomain-like"/>
    <property type="match status" value="1"/>
</dbReference>
<evidence type="ECO:0000256" key="3">
    <source>
        <dbReference type="ARBA" id="ARBA00023163"/>
    </source>
</evidence>
<proteinExistence type="predicted"/>
<name>A0ABZ1TVK2_9ACTN</name>
<reference evidence="5" key="1">
    <citation type="submission" date="2022-10" db="EMBL/GenBank/DDBJ databases">
        <title>The complete genomes of actinobacterial strains from the NBC collection.</title>
        <authorList>
            <person name="Joergensen T.S."/>
            <person name="Alvarez Arevalo M."/>
            <person name="Sterndorff E.B."/>
            <person name="Faurdal D."/>
            <person name="Vuksanovic O."/>
            <person name="Mourched A.-S."/>
            <person name="Charusanti P."/>
            <person name="Shaw S."/>
            <person name="Blin K."/>
            <person name="Weber T."/>
        </authorList>
    </citation>
    <scope>NUCLEOTIDE SEQUENCE</scope>
    <source>
        <strain evidence="5">NBC_00222</strain>
    </source>
</reference>
<organism evidence="5 6">
    <name type="scientific">Kitasatospora purpeofusca</name>
    <dbReference type="NCBI Taxonomy" id="67352"/>
    <lineage>
        <taxon>Bacteria</taxon>
        <taxon>Bacillati</taxon>
        <taxon>Actinomycetota</taxon>
        <taxon>Actinomycetes</taxon>
        <taxon>Kitasatosporales</taxon>
        <taxon>Streptomycetaceae</taxon>
        <taxon>Kitasatospora</taxon>
    </lineage>
</organism>
<keyword evidence="1" id="KW-0805">Transcription regulation</keyword>
<feature type="domain" description="HTH araC/xylS-type" evidence="4">
    <location>
        <begin position="133"/>
        <end position="233"/>
    </location>
</feature>
<evidence type="ECO:0000313" key="6">
    <source>
        <dbReference type="Proteomes" id="UP001432222"/>
    </source>
</evidence>
<dbReference type="Pfam" id="PF12833">
    <property type="entry name" value="HTH_18"/>
    <property type="match status" value="1"/>
</dbReference>
<dbReference type="SMART" id="SM00342">
    <property type="entry name" value="HTH_ARAC"/>
    <property type="match status" value="1"/>
</dbReference>
<dbReference type="RefSeq" id="WP_328953407.1">
    <property type="nucleotide sequence ID" value="NZ_CP108110.1"/>
</dbReference>
<dbReference type="InterPro" id="IPR018060">
    <property type="entry name" value="HTH_AraC"/>
</dbReference>
<dbReference type="EMBL" id="CP108110">
    <property type="protein sequence ID" value="WUQ82340.1"/>
    <property type="molecule type" value="Genomic_DNA"/>
</dbReference>
<sequence length="253" mass="27211">MAGFRALAPVDLDVVPYPAVTVALDLGDPPLAVDDATGHRAHGSVVVGLAPGSVRGHGSAITCLQLRLAPPVAHRILGASSELGGTVVGLDELWGSDAARTEERLRAADSWDERFAIAEAALVRRYTDGRPVDPEVAFAWDQLITHRGAVRIERIATEIGWSRKRLWSRFHAQTGLGPKHAARLVRFDDAAHRLAAGHSAARVAADTGYTDQSHLHRDIRTFTGTTPSTLATAPWLTVDPTAWPATRPDDDRP</sequence>
<dbReference type="PROSITE" id="PS01124">
    <property type="entry name" value="HTH_ARAC_FAMILY_2"/>
    <property type="match status" value="1"/>
</dbReference>
<accession>A0ABZ1TVK2</accession>
<keyword evidence="2" id="KW-0238">DNA-binding</keyword>
<gene>
    <name evidence="5" type="ORF">OHA16_04735</name>
</gene>
<evidence type="ECO:0000256" key="2">
    <source>
        <dbReference type="ARBA" id="ARBA00023125"/>
    </source>
</evidence>
<dbReference type="InterPro" id="IPR009057">
    <property type="entry name" value="Homeodomain-like_sf"/>
</dbReference>